<protein>
    <submittedName>
        <fullName evidence="2">Synaptotagmin-5</fullName>
    </submittedName>
</protein>
<dbReference type="InterPro" id="IPR045050">
    <property type="entry name" value="Synaptotagmin_plant"/>
</dbReference>
<dbReference type="Gene3D" id="2.60.40.150">
    <property type="entry name" value="C2 domain"/>
    <property type="match status" value="1"/>
</dbReference>
<reference evidence="2 3" key="1">
    <citation type="journal article" date="2018" name="PLoS Genet.">
        <title>Population sequencing reveals clonal diversity and ancestral inbreeding in the grapevine cultivar Chardonnay.</title>
        <authorList>
            <person name="Roach M.J."/>
            <person name="Johnson D.L."/>
            <person name="Bohlmann J."/>
            <person name="van Vuuren H.J."/>
            <person name="Jones S.J."/>
            <person name="Pretorius I.S."/>
            <person name="Schmidt S.A."/>
            <person name="Borneman A.R."/>
        </authorList>
    </citation>
    <scope>NUCLEOTIDE SEQUENCE [LARGE SCALE GENOMIC DNA]</scope>
    <source>
        <strain evidence="3">cv. Chardonnay</strain>
        <tissue evidence="2">Leaf</tissue>
    </source>
</reference>
<dbReference type="FunFam" id="2.60.40.150:FF:000100">
    <property type="entry name" value="Extended synaptotagmin-2"/>
    <property type="match status" value="1"/>
</dbReference>
<evidence type="ECO:0000259" key="1">
    <source>
        <dbReference type="PROSITE" id="PS50004"/>
    </source>
</evidence>
<organism evidence="2 3">
    <name type="scientific">Vitis vinifera</name>
    <name type="common">Grape</name>
    <dbReference type="NCBI Taxonomy" id="29760"/>
    <lineage>
        <taxon>Eukaryota</taxon>
        <taxon>Viridiplantae</taxon>
        <taxon>Streptophyta</taxon>
        <taxon>Embryophyta</taxon>
        <taxon>Tracheophyta</taxon>
        <taxon>Spermatophyta</taxon>
        <taxon>Magnoliopsida</taxon>
        <taxon>eudicotyledons</taxon>
        <taxon>Gunneridae</taxon>
        <taxon>Pentapetalae</taxon>
        <taxon>rosids</taxon>
        <taxon>Vitales</taxon>
        <taxon>Vitaceae</taxon>
        <taxon>Viteae</taxon>
        <taxon>Vitis</taxon>
    </lineage>
</organism>
<evidence type="ECO:0000313" key="2">
    <source>
        <dbReference type="EMBL" id="RVX05179.1"/>
    </source>
</evidence>
<dbReference type="PANTHER" id="PTHR10774">
    <property type="entry name" value="EXTENDED SYNAPTOTAGMIN-RELATED"/>
    <property type="match status" value="1"/>
</dbReference>
<dbReference type="PANTHER" id="PTHR10774:SF149">
    <property type="entry name" value="SYNAPTOTAGMIN-5"/>
    <property type="match status" value="1"/>
</dbReference>
<accession>A0A438J889</accession>
<proteinExistence type="predicted"/>
<gene>
    <name evidence="2" type="primary">SYT5_2</name>
    <name evidence="2" type="ORF">CK203_020055</name>
</gene>
<dbReference type="SUPFAM" id="SSF49562">
    <property type="entry name" value="C2 domain (Calcium/lipid-binding domain, CaLB)"/>
    <property type="match status" value="1"/>
</dbReference>
<feature type="domain" description="C2" evidence="1">
    <location>
        <begin position="1"/>
        <end position="105"/>
    </location>
</feature>
<dbReference type="PROSITE" id="PS50004">
    <property type="entry name" value="C2"/>
    <property type="match status" value="1"/>
</dbReference>
<evidence type="ECO:0000313" key="3">
    <source>
        <dbReference type="Proteomes" id="UP000288805"/>
    </source>
</evidence>
<dbReference type="Proteomes" id="UP000288805">
    <property type="component" value="Unassembled WGS sequence"/>
</dbReference>
<comment type="caution">
    <text evidence="2">The sequence shown here is derived from an EMBL/GenBank/DDBJ whole genome shotgun (WGS) entry which is preliminary data.</text>
</comment>
<dbReference type="EMBL" id="QGNW01000057">
    <property type="protein sequence ID" value="RVX05179.1"/>
    <property type="molecule type" value="Genomic_DNA"/>
</dbReference>
<name>A0A438J889_VITVI</name>
<dbReference type="InterPro" id="IPR035892">
    <property type="entry name" value="C2_domain_sf"/>
</dbReference>
<dbReference type="SMART" id="SM00239">
    <property type="entry name" value="C2"/>
    <property type="match status" value="1"/>
</dbReference>
<dbReference type="GO" id="GO:0008289">
    <property type="term" value="F:lipid binding"/>
    <property type="evidence" value="ECO:0007669"/>
    <property type="project" value="InterPro"/>
</dbReference>
<dbReference type="AlphaFoldDB" id="A0A438J889"/>
<dbReference type="Pfam" id="PF00168">
    <property type="entry name" value="C2"/>
    <property type="match status" value="1"/>
</dbReference>
<dbReference type="InterPro" id="IPR000008">
    <property type="entry name" value="C2_dom"/>
</dbReference>
<sequence>MENGFTNPFAPKFSMTSLEKVLKNGVDGTEVAENGNAVMQKKREVVNDSLNPVWNQTFDFVVEDGLHDMLILEVWDHDTFGKDYMGRCILTLTRVILEGEYKETFQLDEAKSGRLNLHLKWMPQPIYRDRE</sequence>